<sequence>MQLSNLMLALVAIGASLGLAAPSPEKYSAASAQGCPKGWEFCGINRNAMAPLARSPDSTILVKWAA</sequence>
<dbReference type="Proteomes" id="UP001149074">
    <property type="component" value="Unassembled WGS sequence"/>
</dbReference>
<proteinExistence type="predicted"/>
<dbReference type="GeneID" id="81363383"/>
<dbReference type="OrthoDB" id="10533496at2759"/>
<name>A0A9W9EJG8_9EURO</name>
<keyword evidence="3" id="KW-1185">Reference proteome</keyword>
<feature type="signal peptide" evidence="1">
    <location>
        <begin position="1"/>
        <end position="20"/>
    </location>
</feature>
<accession>A0A9W9EJG8</accession>
<dbReference type="AlphaFoldDB" id="A0A9W9EJG8"/>
<evidence type="ECO:0000313" key="3">
    <source>
        <dbReference type="Proteomes" id="UP001149074"/>
    </source>
</evidence>
<dbReference type="RefSeq" id="XP_056469392.1">
    <property type="nucleotide sequence ID" value="XM_056624404.1"/>
</dbReference>
<feature type="chain" id="PRO_5040809648" evidence="1">
    <location>
        <begin position="21"/>
        <end position="66"/>
    </location>
</feature>
<evidence type="ECO:0000256" key="1">
    <source>
        <dbReference type="SAM" id="SignalP"/>
    </source>
</evidence>
<reference evidence="2" key="1">
    <citation type="submission" date="2022-11" db="EMBL/GenBank/DDBJ databases">
        <authorList>
            <person name="Petersen C."/>
        </authorList>
    </citation>
    <scope>NUCLEOTIDE SEQUENCE</scope>
    <source>
        <strain evidence="2">IBT 30761</strain>
    </source>
</reference>
<organism evidence="2 3">
    <name type="scientific">Penicillium argentinense</name>
    <dbReference type="NCBI Taxonomy" id="1131581"/>
    <lineage>
        <taxon>Eukaryota</taxon>
        <taxon>Fungi</taxon>
        <taxon>Dikarya</taxon>
        <taxon>Ascomycota</taxon>
        <taxon>Pezizomycotina</taxon>
        <taxon>Eurotiomycetes</taxon>
        <taxon>Eurotiomycetidae</taxon>
        <taxon>Eurotiales</taxon>
        <taxon>Aspergillaceae</taxon>
        <taxon>Penicillium</taxon>
    </lineage>
</organism>
<gene>
    <name evidence="2" type="ORF">N7532_011913</name>
</gene>
<comment type="caution">
    <text evidence="2">The sequence shown here is derived from an EMBL/GenBank/DDBJ whole genome shotgun (WGS) entry which is preliminary data.</text>
</comment>
<reference evidence="2" key="2">
    <citation type="journal article" date="2023" name="IMA Fungus">
        <title>Comparative genomic study of the Penicillium genus elucidates a diverse pangenome and 15 lateral gene transfer events.</title>
        <authorList>
            <person name="Petersen C."/>
            <person name="Sorensen T."/>
            <person name="Nielsen M.R."/>
            <person name="Sondergaard T.E."/>
            <person name="Sorensen J.L."/>
            <person name="Fitzpatrick D.A."/>
            <person name="Frisvad J.C."/>
            <person name="Nielsen K.L."/>
        </authorList>
    </citation>
    <scope>NUCLEOTIDE SEQUENCE</scope>
    <source>
        <strain evidence="2">IBT 30761</strain>
    </source>
</reference>
<protein>
    <submittedName>
        <fullName evidence="2">Uncharacterized protein</fullName>
    </submittedName>
</protein>
<keyword evidence="1" id="KW-0732">Signal</keyword>
<evidence type="ECO:0000313" key="2">
    <source>
        <dbReference type="EMBL" id="KAJ5082870.1"/>
    </source>
</evidence>
<dbReference type="EMBL" id="JAPQKI010000011">
    <property type="protein sequence ID" value="KAJ5082870.1"/>
    <property type="molecule type" value="Genomic_DNA"/>
</dbReference>